<dbReference type="InterPro" id="IPR043519">
    <property type="entry name" value="NT_sf"/>
</dbReference>
<dbReference type="PANTHER" id="PTHR41773:SF1">
    <property type="entry name" value="RELA_SPOT DOMAIN-CONTAINING PROTEIN"/>
    <property type="match status" value="1"/>
</dbReference>
<dbReference type="Gene3D" id="3.30.460.10">
    <property type="entry name" value="Beta Polymerase, domain 2"/>
    <property type="match status" value="1"/>
</dbReference>
<protein>
    <recommendedName>
        <fullName evidence="1">RelA/SpoT domain-containing protein</fullName>
    </recommendedName>
</protein>
<dbReference type="HOGENOM" id="CLU_058756_0_0_0"/>
<dbReference type="GO" id="GO:0015969">
    <property type="term" value="P:guanosine tetraphosphate metabolic process"/>
    <property type="evidence" value="ECO:0007669"/>
    <property type="project" value="InterPro"/>
</dbReference>
<dbReference type="InterPro" id="IPR007685">
    <property type="entry name" value="RelA_SpoT"/>
</dbReference>
<name>A0A081C4Y7_VECG1</name>
<reference evidence="2" key="1">
    <citation type="journal article" date="2015" name="PeerJ">
        <title>First genomic representation of candidate bacterial phylum KSB3 points to enhanced environmental sensing as a trigger of wastewater bulking.</title>
        <authorList>
            <person name="Sekiguchi Y."/>
            <person name="Ohashi A."/>
            <person name="Parks D.H."/>
            <person name="Yamauchi T."/>
            <person name="Tyson G.W."/>
            <person name="Hugenholtz P."/>
        </authorList>
    </citation>
    <scope>NUCLEOTIDE SEQUENCE [LARGE SCALE GENOMIC DNA]</scope>
</reference>
<proteinExistence type="predicted"/>
<keyword evidence="3" id="KW-1185">Reference proteome</keyword>
<dbReference type="CDD" id="cd05399">
    <property type="entry name" value="NT_Rel-Spo_like"/>
    <property type="match status" value="1"/>
</dbReference>
<organism evidence="2">
    <name type="scientific">Vecturithrix granuli</name>
    <dbReference type="NCBI Taxonomy" id="1499967"/>
    <lineage>
        <taxon>Bacteria</taxon>
        <taxon>Candidatus Moduliflexota</taxon>
        <taxon>Candidatus Vecturitrichia</taxon>
        <taxon>Candidatus Vecturitrichales</taxon>
        <taxon>Candidatus Vecturitrichaceae</taxon>
        <taxon>Candidatus Vecturithrix</taxon>
    </lineage>
</organism>
<accession>A0A081C4Y7</accession>
<dbReference type="SMART" id="SM00954">
    <property type="entry name" value="RelA_SpoT"/>
    <property type="match status" value="1"/>
</dbReference>
<evidence type="ECO:0000313" key="3">
    <source>
        <dbReference type="Proteomes" id="UP000030661"/>
    </source>
</evidence>
<dbReference type="Pfam" id="PF04607">
    <property type="entry name" value="RelA_SpoT"/>
    <property type="match status" value="1"/>
</dbReference>
<dbReference type="STRING" id="1499967.U27_06627"/>
<dbReference type="Proteomes" id="UP000030661">
    <property type="component" value="Unassembled WGS sequence"/>
</dbReference>
<evidence type="ECO:0000313" key="2">
    <source>
        <dbReference type="EMBL" id="GAK59642.1"/>
    </source>
</evidence>
<dbReference type="PANTHER" id="PTHR41773">
    <property type="entry name" value="GTP PYROPHOSPHATASE-RELATED"/>
    <property type="match status" value="1"/>
</dbReference>
<sequence length="360" mass="42298">MLPDFDPQELERQYRETYYPLYEDFALRLHNLVQDLTKPLSELIDKFEYRAKTAESFLGKLERKSEKYQHPFQEITDLAGVRVITFYQDSVSQIVKIIRREFVVDETRSLDKFDDLGAEEFGYQSVHLIVSLPESRTQLEEWKRFAGLQAEIQIRSILQHAWANMSHKFDYKAVNQPPRELRRRLFRLSALLELADEEFKTLLDQTREISQGYRHDVRRGQLNLPLNLDSLREFIREHVNLKQWEQFGIEAGLKPFPSSEVARKYFATGLEILLVTLQAAKISTIAEFERLLSQFDNQKIQLQKFVSLIKEQGETVHSLPLDVLILLVSFSKADVLPADFHWGGKYKPFFINALRDVCQR</sequence>
<evidence type="ECO:0000259" key="1">
    <source>
        <dbReference type="SMART" id="SM00954"/>
    </source>
</evidence>
<dbReference type="EMBL" id="DF820470">
    <property type="protein sequence ID" value="GAK59642.1"/>
    <property type="molecule type" value="Genomic_DNA"/>
</dbReference>
<dbReference type="Gene3D" id="1.10.287.860">
    <property type="entry name" value="Nucleotidyltransferase"/>
    <property type="match status" value="1"/>
</dbReference>
<feature type="domain" description="RelA/SpoT" evidence="1">
    <location>
        <begin position="49"/>
        <end position="177"/>
    </location>
</feature>
<dbReference type="eggNOG" id="COG2357">
    <property type="taxonomic scope" value="Bacteria"/>
</dbReference>
<gene>
    <name evidence="2" type="ORF">U27_06627</name>
</gene>
<dbReference type="SUPFAM" id="SSF81301">
    <property type="entry name" value="Nucleotidyltransferase"/>
    <property type="match status" value="1"/>
</dbReference>
<dbReference type="AlphaFoldDB" id="A0A081C4Y7"/>